<evidence type="ECO:0000313" key="2">
    <source>
        <dbReference type="Proteomes" id="UP001054837"/>
    </source>
</evidence>
<proteinExistence type="predicted"/>
<protein>
    <submittedName>
        <fullName evidence="1">Uncharacterized protein</fullName>
    </submittedName>
</protein>
<dbReference type="Proteomes" id="UP001054837">
    <property type="component" value="Unassembled WGS sequence"/>
</dbReference>
<comment type="caution">
    <text evidence="1">The sequence shown here is derived from an EMBL/GenBank/DDBJ whole genome shotgun (WGS) entry which is preliminary data.</text>
</comment>
<reference evidence="1 2" key="1">
    <citation type="submission" date="2021-06" db="EMBL/GenBank/DDBJ databases">
        <title>Caerostris darwini draft genome.</title>
        <authorList>
            <person name="Kono N."/>
            <person name="Arakawa K."/>
        </authorList>
    </citation>
    <scope>NUCLEOTIDE SEQUENCE [LARGE SCALE GENOMIC DNA]</scope>
</reference>
<organism evidence="1 2">
    <name type="scientific">Caerostris darwini</name>
    <dbReference type="NCBI Taxonomy" id="1538125"/>
    <lineage>
        <taxon>Eukaryota</taxon>
        <taxon>Metazoa</taxon>
        <taxon>Ecdysozoa</taxon>
        <taxon>Arthropoda</taxon>
        <taxon>Chelicerata</taxon>
        <taxon>Arachnida</taxon>
        <taxon>Araneae</taxon>
        <taxon>Araneomorphae</taxon>
        <taxon>Entelegynae</taxon>
        <taxon>Araneoidea</taxon>
        <taxon>Araneidae</taxon>
        <taxon>Caerostris</taxon>
    </lineage>
</organism>
<evidence type="ECO:0000313" key="1">
    <source>
        <dbReference type="EMBL" id="GIX99897.1"/>
    </source>
</evidence>
<name>A0AAV4PXJ6_9ARAC</name>
<dbReference type="AlphaFoldDB" id="A0AAV4PXJ6"/>
<sequence length="100" mass="10922">MSRAVHRSFFSFSGKGGLQVLVEKKRRPLLNPADPVDKRHNSPSGSRYLTLPLLNLSLCGAEQTVATGKKGKTRFPFQTLSPPHVRGLAACMLILPLTPL</sequence>
<accession>A0AAV4PXJ6</accession>
<gene>
    <name evidence="1" type="ORF">CDAR_238951</name>
</gene>
<dbReference type="EMBL" id="BPLQ01003353">
    <property type="protein sequence ID" value="GIX99897.1"/>
    <property type="molecule type" value="Genomic_DNA"/>
</dbReference>
<keyword evidence="2" id="KW-1185">Reference proteome</keyword>